<dbReference type="Proteomes" id="UP000560081">
    <property type="component" value="Unassembled WGS sequence"/>
</dbReference>
<dbReference type="GO" id="GO:0004352">
    <property type="term" value="F:glutamate dehydrogenase (NAD+) activity"/>
    <property type="evidence" value="ECO:0007669"/>
    <property type="project" value="TreeGrafter"/>
</dbReference>
<evidence type="ECO:0000256" key="4">
    <source>
        <dbReference type="RuleBase" id="RU004417"/>
    </source>
</evidence>
<reference evidence="6 7" key="1">
    <citation type="submission" date="2020-08" db="EMBL/GenBank/DDBJ databases">
        <title>Sequencing the genomes of 1000 actinobacteria strains.</title>
        <authorList>
            <person name="Klenk H.-P."/>
        </authorList>
    </citation>
    <scope>NUCLEOTIDE SEQUENCE [LARGE SCALE GENOMIC DNA]</scope>
    <source>
        <strain evidence="6 7">DSM 19079</strain>
    </source>
</reference>
<organism evidence="6 7">
    <name type="scientific">Micrococcus flavus</name>
    <dbReference type="NCBI Taxonomy" id="384602"/>
    <lineage>
        <taxon>Bacteria</taxon>
        <taxon>Bacillati</taxon>
        <taxon>Actinomycetota</taxon>
        <taxon>Actinomycetes</taxon>
        <taxon>Micrococcales</taxon>
        <taxon>Micrococcaceae</taxon>
        <taxon>Micrococcus</taxon>
    </lineage>
</organism>
<dbReference type="Pfam" id="PF02812">
    <property type="entry name" value="ELFV_dehydrog_N"/>
    <property type="match status" value="1"/>
</dbReference>
<evidence type="ECO:0000313" key="6">
    <source>
        <dbReference type="EMBL" id="MBB4883886.1"/>
    </source>
</evidence>
<dbReference type="SUPFAM" id="SSF51735">
    <property type="entry name" value="NAD(P)-binding Rossmann-fold domains"/>
    <property type="match status" value="1"/>
</dbReference>
<sequence>MTSASSPLANALAQLERAVETLGYDEGTHQLLANPRRELSVSIPLRRDSGEVEVFHGYRVQHNFSRGPAKGGVRFAPSVDLDEVRALAMWMTWKCALVDVPYGGAKGGVTIDPRNYSQAELERVTRRYTTEILPIIGPEKDIPAPDVGTDEKTMAWMMDTYSVAMGHTVQGVVTGKPVSLGGSLGRAEATSRGVVHIALAALKHRGIAPTNATASVQGFGKVGAGTVKFLADAGVKVLAVSDQYGAVRRAEGLDYAALAAHVAETGSVVDCPGTEAMDPAELLTMDVDVLVPAAVEGVLTEDNAADVKAMIVVEGANGPTTGEADAILNEKGVLVAPDILANAGGVIVSYFEWAQANQAYRWTLQEVNDRLAERMRTAWDGVLAASQKHGVSLREAATVTAVKRVRDAHEIRGLYP</sequence>
<dbReference type="OrthoDB" id="9803297at2"/>
<comment type="similarity">
    <text evidence="1 3 4">Belongs to the Glu/Leu/Phe/Val dehydrogenases family.</text>
</comment>
<dbReference type="InterPro" id="IPR046346">
    <property type="entry name" value="Aminoacid_DH-like_N_sf"/>
</dbReference>
<proteinExistence type="inferred from homology"/>
<dbReference type="InterPro" id="IPR036291">
    <property type="entry name" value="NAD(P)-bd_dom_sf"/>
</dbReference>
<dbReference type="PRINTS" id="PR00082">
    <property type="entry name" value="GLFDHDRGNASE"/>
</dbReference>
<dbReference type="GO" id="GO:0006538">
    <property type="term" value="P:L-glutamate catabolic process"/>
    <property type="evidence" value="ECO:0007669"/>
    <property type="project" value="TreeGrafter"/>
</dbReference>
<evidence type="ECO:0000256" key="1">
    <source>
        <dbReference type="ARBA" id="ARBA00006382"/>
    </source>
</evidence>
<accession>A0A4Y8WZF6</accession>
<keyword evidence="7" id="KW-1185">Reference proteome</keyword>
<dbReference type="PIRSF" id="PIRSF000185">
    <property type="entry name" value="Glu_DH"/>
    <property type="match status" value="1"/>
</dbReference>
<dbReference type="InterPro" id="IPR033922">
    <property type="entry name" value="NAD_bind_Glu_DH"/>
</dbReference>
<dbReference type="InterPro" id="IPR006096">
    <property type="entry name" value="Glu/Leu/Phe/Val/Trp_DH_C"/>
</dbReference>
<dbReference type="InterPro" id="IPR006097">
    <property type="entry name" value="Glu/Leu/Phe/Val/Trp_DH_dimer"/>
</dbReference>
<dbReference type="PANTHER" id="PTHR11606:SF13">
    <property type="entry name" value="GLUTAMATE DEHYDROGENASE 1, MITOCHONDRIAL"/>
    <property type="match status" value="1"/>
</dbReference>
<dbReference type="RefSeq" id="WP_135030591.1">
    <property type="nucleotide sequence ID" value="NZ_BMLA01000007.1"/>
</dbReference>
<dbReference type="Gene3D" id="3.40.50.720">
    <property type="entry name" value="NAD(P)-binding Rossmann-like Domain"/>
    <property type="match status" value="1"/>
</dbReference>
<name>A0A4Y8WZF6_9MICC</name>
<evidence type="ECO:0000259" key="5">
    <source>
        <dbReference type="SMART" id="SM00839"/>
    </source>
</evidence>
<feature type="domain" description="Glutamate/phenylalanine/leucine/valine/L-tryptophan dehydrogenase C-terminal" evidence="5">
    <location>
        <begin position="183"/>
        <end position="413"/>
    </location>
</feature>
<dbReference type="Gene3D" id="3.40.50.10860">
    <property type="entry name" value="Leucine Dehydrogenase, chain A, domain 1"/>
    <property type="match status" value="1"/>
</dbReference>
<evidence type="ECO:0000256" key="2">
    <source>
        <dbReference type="ARBA" id="ARBA00023002"/>
    </source>
</evidence>
<dbReference type="InterPro" id="IPR014362">
    <property type="entry name" value="Glu_DH"/>
</dbReference>
<dbReference type="SMART" id="SM00839">
    <property type="entry name" value="ELFV_dehydrog"/>
    <property type="match status" value="1"/>
</dbReference>
<comment type="caution">
    <text evidence="6">The sequence shown here is derived from an EMBL/GenBank/DDBJ whole genome shotgun (WGS) entry which is preliminary data.</text>
</comment>
<dbReference type="InterPro" id="IPR006095">
    <property type="entry name" value="Glu/Leu/Phe/Val/Trp_DH"/>
</dbReference>
<keyword evidence="2 3" id="KW-0560">Oxidoreductase</keyword>
<dbReference type="Pfam" id="PF00208">
    <property type="entry name" value="ELFV_dehydrog"/>
    <property type="match status" value="1"/>
</dbReference>
<dbReference type="CDD" id="cd01076">
    <property type="entry name" value="NAD_bind_1_Glu_DH"/>
    <property type="match status" value="1"/>
</dbReference>
<dbReference type="EMBL" id="JACHMC010000001">
    <property type="protein sequence ID" value="MBB4883886.1"/>
    <property type="molecule type" value="Genomic_DNA"/>
</dbReference>
<evidence type="ECO:0000256" key="3">
    <source>
        <dbReference type="PIRNR" id="PIRNR000185"/>
    </source>
</evidence>
<dbReference type="SUPFAM" id="SSF53223">
    <property type="entry name" value="Aminoacid dehydrogenase-like, N-terminal domain"/>
    <property type="match status" value="1"/>
</dbReference>
<dbReference type="PANTHER" id="PTHR11606">
    <property type="entry name" value="GLUTAMATE DEHYDROGENASE"/>
    <property type="match status" value="1"/>
</dbReference>
<gene>
    <name evidence="6" type="ORF">BJ976_002237</name>
</gene>
<evidence type="ECO:0000313" key="7">
    <source>
        <dbReference type="Proteomes" id="UP000560081"/>
    </source>
</evidence>
<dbReference type="PROSITE" id="PS00074">
    <property type="entry name" value="GLFV_DEHYDROGENASE"/>
    <property type="match status" value="1"/>
</dbReference>
<dbReference type="FunFam" id="3.40.50.10860:FF:000003">
    <property type="entry name" value="Glutamate dehydrogenase"/>
    <property type="match status" value="1"/>
</dbReference>
<dbReference type="InterPro" id="IPR033524">
    <property type="entry name" value="Glu/Leu/Phe/Val_DH_AS"/>
</dbReference>
<protein>
    <recommendedName>
        <fullName evidence="3">Glutamate dehydrogenase</fullName>
    </recommendedName>
</protein>
<dbReference type="AlphaFoldDB" id="A0A4Y8WZF6"/>